<name>A0A4Y7IRK1_PAPSO</name>
<dbReference type="Gramene" id="RZC50342">
    <property type="protein sequence ID" value="RZC50342"/>
    <property type="gene ID" value="C5167_018771"/>
</dbReference>
<dbReference type="EMBL" id="CM010716">
    <property type="protein sequence ID" value="RZC50342.1"/>
    <property type="molecule type" value="Genomic_DNA"/>
</dbReference>
<evidence type="ECO:0000313" key="1">
    <source>
        <dbReference type="EMBL" id="RZC50342.1"/>
    </source>
</evidence>
<organism evidence="1 2">
    <name type="scientific">Papaver somniferum</name>
    <name type="common">Opium poppy</name>
    <dbReference type="NCBI Taxonomy" id="3469"/>
    <lineage>
        <taxon>Eukaryota</taxon>
        <taxon>Viridiplantae</taxon>
        <taxon>Streptophyta</taxon>
        <taxon>Embryophyta</taxon>
        <taxon>Tracheophyta</taxon>
        <taxon>Spermatophyta</taxon>
        <taxon>Magnoliopsida</taxon>
        <taxon>Ranunculales</taxon>
        <taxon>Papaveraceae</taxon>
        <taxon>Papaveroideae</taxon>
        <taxon>Papaver</taxon>
    </lineage>
</organism>
<sequence length="63" mass="6634">MGDHKTDISAVSVEVPSDRRLVAKNGVGLLREATSSYCGSKLLYRDDVDSGGVIPVTLDSIGI</sequence>
<proteinExistence type="predicted"/>
<gene>
    <name evidence="1" type="ORF">C5167_018771</name>
</gene>
<keyword evidence="2" id="KW-1185">Reference proteome</keyword>
<accession>A0A4Y7IRK1</accession>
<protein>
    <submittedName>
        <fullName evidence="1">Uncharacterized protein</fullName>
    </submittedName>
</protein>
<reference evidence="1 2" key="1">
    <citation type="journal article" date="2018" name="Science">
        <title>The opium poppy genome and morphinan production.</title>
        <authorList>
            <person name="Guo L."/>
            <person name="Winzer T."/>
            <person name="Yang X."/>
            <person name="Li Y."/>
            <person name="Ning Z."/>
            <person name="He Z."/>
            <person name="Teodor R."/>
            <person name="Lu Y."/>
            <person name="Bowser T.A."/>
            <person name="Graham I.A."/>
            <person name="Ye K."/>
        </authorList>
    </citation>
    <scope>NUCLEOTIDE SEQUENCE [LARGE SCALE GENOMIC DNA]</scope>
    <source>
        <strain evidence="2">cv. HN1</strain>
        <tissue evidence="1">Leaves</tissue>
    </source>
</reference>
<dbReference type="AlphaFoldDB" id="A0A4Y7IRK1"/>
<evidence type="ECO:0000313" key="2">
    <source>
        <dbReference type="Proteomes" id="UP000316621"/>
    </source>
</evidence>
<dbReference type="Proteomes" id="UP000316621">
    <property type="component" value="Chromosome 2"/>
</dbReference>